<reference evidence="1" key="2">
    <citation type="journal article" date="2023" name="Proc. Natl. Acad. Sci. U.S.A.">
        <title>A global phylogenomic analysis of the shiitake genus Lentinula.</title>
        <authorList>
            <person name="Sierra-Patev S."/>
            <person name="Min B."/>
            <person name="Naranjo-Ortiz M."/>
            <person name="Looney B."/>
            <person name="Konkel Z."/>
            <person name="Slot J.C."/>
            <person name="Sakamoto Y."/>
            <person name="Steenwyk J.L."/>
            <person name="Rokas A."/>
            <person name="Carro J."/>
            <person name="Camarero S."/>
            <person name="Ferreira P."/>
            <person name="Molpeceres G."/>
            <person name="Ruiz-Duenas F.J."/>
            <person name="Serrano A."/>
            <person name="Henrissat B."/>
            <person name="Drula E."/>
            <person name="Hughes K.W."/>
            <person name="Mata J.L."/>
            <person name="Ishikawa N.K."/>
            <person name="Vargas-Isla R."/>
            <person name="Ushijima S."/>
            <person name="Smith C.A."/>
            <person name="Donoghue J."/>
            <person name="Ahrendt S."/>
            <person name="Andreopoulos W."/>
            <person name="He G."/>
            <person name="LaButti K."/>
            <person name="Lipzen A."/>
            <person name="Ng V."/>
            <person name="Riley R."/>
            <person name="Sandor L."/>
            <person name="Barry K."/>
            <person name="Martinez A.T."/>
            <person name="Xiao Y."/>
            <person name="Gibbons J.G."/>
            <person name="Terashima K."/>
            <person name="Grigoriev I.V."/>
            <person name="Hibbett D."/>
        </authorList>
    </citation>
    <scope>NUCLEOTIDE SEQUENCE</scope>
    <source>
        <strain evidence="1">ET3784</strain>
    </source>
</reference>
<feature type="non-terminal residue" evidence="1">
    <location>
        <position position="72"/>
    </location>
</feature>
<sequence length="72" mass="8185">SRHCYIDPIMADHCELDIATQTHWAKLIFLNQASLEQPPNNLTFDHKHTKQARVSQNSLSNAPPIHFHLSGV</sequence>
<evidence type="ECO:0000313" key="2">
    <source>
        <dbReference type="Proteomes" id="UP001176059"/>
    </source>
</evidence>
<dbReference type="EMBL" id="JANVFO010000006">
    <property type="protein sequence ID" value="KAJ3736155.1"/>
    <property type="molecule type" value="Genomic_DNA"/>
</dbReference>
<feature type="non-terminal residue" evidence="1">
    <location>
        <position position="1"/>
    </location>
</feature>
<evidence type="ECO:0000313" key="1">
    <source>
        <dbReference type="EMBL" id="KAJ3736155.1"/>
    </source>
</evidence>
<reference evidence="1" key="1">
    <citation type="submission" date="2022-08" db="EMBL/GenBank/DDBJ databases">
        <authorList>
            <consortium name="DOE Joint Genome Institute"/>
            <person name="Min B."/>
            <person name="Sierra-Patev S."/>
            <person name="Naranjo-Ortiz M."/>
            <person name="Looney B."/>
            <person name="Konkel Z."/>
            <person name="Slot J.C."/>
            <person name="Sakamoto Y."/>
            <person name="Steenwyk J.L."/>
            <person name="Rokas A."/>
            <person name="Carro J."/>
            <person name="Camarero S."/>
            <person name="Ferreira P."/>
            <person name="Molpeceres G."/>
            <person name="Ruiz-duenas F.J."/>
            <person name="Serrano A."/>
            <person name="Henrissat B."/>
            <person name="Drula E."/>
            <person name="Hughes K.W."/>
            <person name="Mata J.L."/>
            <person name="Ishikawa N.K."/>
            <person name="Vargas-Isla R."/>
            <person name="Ushijima S."/>
            <person name="Smith C.A."/>
            <person name="Ahrendt S."/>
            <person name="Andreopoulos W."/>
            <person name="He G."/>
            <person name="LaButti K."/>
            <person name="Lipzen A."/>
            <person name="Ng V."/>
            <person name="Riley R."/>
            <person name="Sandor L."/>
            <person name="Barry K."/>
            <person name="Martinez A.T."/>
            <person name="Xiao Y."/>
            <person name="Gibbons J.G."/>
            <person name="Terashima K."/>
            <person name="Hibbett D.S."/>
            <person name="Grigoriev I.V."/>
        </authorList>
    </citation>
    <scope>NUCLEOTIDE SEQUENCE</scope>
    <source>
        <strain evidence="1">ET3784</strain>
    </source>
</reference>
<accession>A0AA38N3E5</accession>
<organism evidence="1 2">
    <name type="scientific">Lentinula guzmanii</name>
    <dbReference type="NCBI Taxonomy" id="2804957"/>
    <lineage>
        <taxon>Eukaryota</taxon>
        <taxon>Fungi</taxon>
        <taxon>Dikarya</taxon>
        <taxon>Basidiomycota</taxon>
        <taxon>Agaricomycotina</taxon>
        <taxon>Agaricomycetes</taxon>
        <taxon>Agaricomycetidae</taxon>
        <taxon>Agaricales</taxon>
        <taxon>Marasmiineae</taxon>
        <taxon>Omphalotaceae</taxon>
        <taxon>Lentinula</taxon>
    </lineage>
</organism>
<dbReference type="AlphaFoldDB" id="A0AA38N3E5"/>
<keyword evidence="2" id="KW-1185">Reference proteome</keyword>
<proteinExistence type="predicted"/>
<comment type="caution">
    <text evidence="1">The sequence shown here is derived from an EMBL/GenBank/DDBJ whole genome shotgun (WGS) entry which is preliminary data.</text>
</comment>
<name>A0AA38N3E5_9AGAR</name>
<protein>
    <submittedName>
        <fullName evidence="1">Uncharacterized protein</fullName>
    </submittedName>
</protein>
<gene>
    <name evidence="1" type="ORF">DFJ43DRAFT_962482</name>
</gene>
<dbReference type="Proteomes" id="UP001176059">
    <property type="component" value="Unassembled WGS sequence"/>
</dbReference>